<evidence type="ECO:0000313" key="5">
    <source>
        <dbReference type="Proteomes" id="UP000554766"/>
    </source>
</evidence>
<dbReference type="Gene3D" id="3.40.190.10">
    <property type="entry name" value="Periplasmic binding protein-like II"/>
    <property type="match status" value="2"/>
</dbReference>
<comment type="similarity">
    <text evidence="3">Belongs to the MqnA/MqnD family. MqnD subfamily.</text>
</comment>
<comment type="caution">
    <text evidence="4">The sequence shown here is derived from an EMBL/GenBank/DDBJ whole genome shotgun (WGS) entry which is preliminary data.</text>
</comment>
<keyword evidence="1 3" id="KW-0474">Menaquinone biosynthesis</keyword>
<gene>
    <name evidence="3" type="primary">mqnD</name>
    <name evidence="4" type="ORF">HC235_03145</name>
</gene>
<keyword evidence="5" id="KW-1185">Reference proteome</keyword>
<reference evidence="4 5" key="1">
    <citation type="journal article" date="2020" name="Nat. Commun.">
        <title>The structures of two archaeal type IV pili illuminate evolutionary relationships.</title>
        <authorList>
            <person name="Wang F."/>
            <person name="Baquero D.P."/>
            <person name="Su Z."/>
            <person name="Beltran L.C."/>
            <person name="Prangishvili D."/>
            <person name="Krupovic M."/>
            <person name="Egelman E.H."/>
        </authorList>
    </citation>
    <scope>NUCLEOTIDE SEQUENCE [LARGE SCALE GENOMIC DNA]</scope>
    <source>
        <strain evidence="4 5">2GA</strain>
    </source>
</reference>
<evidence type="ECO:0000256" key="1">
    <source>
        <dbReference type="ARBA" id="ARBA00022428"/>
    </source>
</evidence>
<feature type="active site" description="Proton acceptor" evidence="3">
    <location>
        <position position="140"/>
    </location>
</feature>
<accession>A0A7L4P7G9</accession>
<dbReference type="GeneID" id="5055623"/>
<proteinExistence type="inferred from homology"/>
<dbReference type="Pfam" id="PF02621">
    <property type="entry name" value="VitK2_biosynth"/>
    <property type="match status" value="1"/>
</dbReference>
<evidence type="ECO:0000256" key="2">
    <source>
        <dbReference type="ARBA" id="ARBA00023239"/>
    </source>
</evidence>
<comment type="function">
    <text evidence="3">Catalyzes the conversion of cyclic dehypoxanthine futalosine (cyclic DHFL) into 1,4-dihydroxy-6-naphthoate, a step in the biosynthesis of menaquinone (MK, vitamin K2).</text>
</comment>
<name>A0A7L4P7G9_9CREN</name>
<dbReference type="SUPFAM" id="SSF53850">
    <property type="entry name" value="Periplasmic binding protein-like II"/>
    <property type="match status" value="1"/>
</dbReference>
<protein>
    <recommendedName>
        <fullName evidence="3">1,4-dihydroxy-6-naphtoate synthase</fullName>
        <ecNumber evidence="3">4.1.99.29</ecNumber>
    </recommendedName>
    <alternativeName>
        <fullName evidence="3">Menaquinone biosynthetic enzyme MqnD</fullName>
    </alternativeName>
</protein>
<dbReference type="UniPathway" id="UPA00079"/>
<dbReference type="Proteomes" id="UP000554766">
    <property type="component" value="Unassembled WGS sequence"/>
</dbReference>
<dbReference type="EC" id="4.1.99.29" evidence="3"/>
<dbReference type="PANTHER" id="PTHR37167">
    <property type="entry name" value="1,4-DIHYDROXY-6-NAPHTOATE SYNTHASE"/>
    <property type="match status" value="1"/>
</dbReference>
<evidence type="ECO:0000256" key="3">
    <source>
        <dbReference type="HAMAP-Rule" id="MF_00996"/>
    </source>
</evidence>
<dbReference type="PANTHER" id="PTHR37167:SF1">
    <property type="entry name" value="1,4-DIHYDROXY-6-NAPHTOATE SYNTHASE"/>
    <property type="match status" value="1"/>
</dbReference>
<comment type="caution">
    <text evidence="3">Lacks conserved residue(s) required for the propagation of feature annotation.</text>
</comment>
<sequence>MIKIAHSPDADDAYMFYGIASGAVKLPAPYVEFLSDIETLNKLAIEELLDITAVSAHALAYICDRYYVMSVGASMGEGYGPVVVGREVDRPRHVAVPGRYTTAALLVRLAMPHVKTVEIPFDKIMDAVAAGVVDAGVLIHEGQITYSRRGLRKILDLGEWWLRETDLPTPLGLDVVRKALGRDFAAAVTKALADSIKYADSHREEALKYAQKFSRGLTLEETAKFVDMYVNAYTRDIGQRGKKALEELLARAKEAGLTPGCTPDYIDL</sequence>
<dbReference type="EMBL" id="JAAVJF010000001">
    <property type="protein sequence ID" value="NYR14971.1"/>
    <property type="molecule type" value="Genomic_DNA"/>
</dbReference>
<comment type="catalytic activity">
    <reaction evidence="3">
        <text>cyclic dehypoxanthinylfutalosinate = 1,4-dihydroxy-6-naphthoate + dihydroxyacetone</text>
        <dbReference type="Rhea" id="RHEA:33087"/>
        <dbReference type="ChEBI" id="CHEBI:16016"/>
        <dbReference type="ChEBI" id="CHEBI:64254"/>
        <dbReference type="ChEBI" id="CHEBI:64270"/>
        <dbReference type="EC" id="4.1.99.29"/>
    </reaction>
</comment>
<dbReference type="InterPro" id="IPR003773">
    <property type="entry name" value="Menaquinone_biosynth"/>
</dbReference>
<dbReference type="GO" id="GO:0009234">
    <property type="term" value="P:menaquinone biosynthetic process"/>
    <property type="evidence" value="ECO:0007669"/>
    <property type="project" value="UniProtKB-UniRule"/>
</dbReference>
<dbReference type="AlphaFoldDB" id="A0A7L4P7G9"/>
<evidence type="ECO:0000313" key="4">
    <source>
        <dbReference type="EMBL" id="NYR14971.1"/>
    </source>
</evidence>
<dbReference type="GO" id="GO:0016830">
    <property type="term" value="F:carbon-carbon lyase activity"/>
    <property type="evidence" value="ECO:0007669"/>
    <property type="project" value="UniProtKB-UniRule"/>
</dbReference>
<dbReference type="HAMAP" id="MF_00996">
    <property type="entry name" value="MqnD"/>
    <property type="match status" value="1"/>
</dbReference>
<dbReference type="OMA" id="HEARFTY"/>
<dbReference type="RefSeq" id="WP_011899967.1">
    <property type="nucleotide sequence ID" value="NZ_JAAVJF010000001.1"/>
</dbReference>
<comment type="pathway">
    <text evidence="3">Quinol/quinone metabolism; menaquinone biosynthesis.</text>
</comment>
<dbReference type="InterPro" id="IPR030869">
    <property type="entry name" value="MqnD"/>
</dbReference>
<organism evidence="4 5">
    <name type="scientific">Pyrobaculum arsenaticum</name>
    <dbReference type="NCBI Taxonomy" id="121277"/>
    <lineage>
        <taxon>Archaea</taxon>
        <taxon>Thermoproteota</taxon>
        <taxon>Thermoprotei</taxon>
        <taxon>Thermoproteales</taxon>
        <taxon>Thermoproteaceae</taxon>
        <taxon>Pyrobaculum</taxon>
    </lineage>
</organism>
<keyword evidence="2 3" id="KW-0456">Lyase</keyword>
<feature type="binding site" evidence="3">
    <location>
        <begin position="102"/>
        <end position="103"/>
    </location>
    <ligand>
        <name>substrate</name>
    </ligand>
</feature>